<proteinExistence type="predicted"/>
<gene>
    <name evidence="2" type="ORF">PGLA1383_LOCUS25157</name>
</gene>
<protein>
    <submittedName>
        <fullName evidence="2">Uncharacterized protein</fullName>
    </submittedName>
</protein>
<feature type="region of interest" description="Disordered" evidence="1">
    <location>
        <begin position="442"/>
        <end position="478"/>
    </location>
</feature>
<organism evidence="2 3">
    <name type="scientific">Polarella glacialis</name>
    <name type="common">Dinoflagellate</name>
    <dbReference type="NCBI Taxonomy" id="89957"/>
    <lineage>
        <taxon>Eukaryota</taxon>
        <taxon>Sar</taxon>
        <taxon>Alveolata</taxon>
        <taxon>Dinophyceae</taxon>
        <taxon>Suessiales</taxon>
        <taxon>Suessiaceae</taxon>
        <taxon>Polarella</taxon>
    </lineage>
</organism>
<evidence type="ECO:0000256" key="1">
    <source>
        <dbReference type="SAM" id="MobiDB-lite"/>
    </source>
</evidence>
<evidence type="ECO:0000313" key="2">
    <source>
        <dbReference type="EMBL" id="CAE8607220.1"/>
    </source>
</evidence>
<feature type="compositionally biased region" description="Low complexity" evidence="1">
    <location>
        <begin position="55"/>
        <end position="64"/>
    </location>
</feature>
<keyword evidence="3" id="KW-1185">Reference proteome</keyword>
<name>A0A813F258_POLGL</name>
<reference evidence="2" key="1">
    <citation type="submission" date="2021-02" db="EMBL/GenBank/DDBJ databases">
        <authorList>
            <person name="Dougan E. K."/>
            <person name="Rhodes N."/>
            <person name="Thang M."/>
            <person name="Chan C."/>
        </authorList>
    </citation>
    <scope>NUCLEOTIDE SEQUENCE</scope>
</reference>
<feature type="region of interest" description="Disordered" evidence="1">
    <location>
        <begin position="28"/>
        <end position="81"/>
    </location>
</feature>
<evidence type="ECO:0000313" key="3">
    <source>
        <dbReference type="Proteomes" id="UP000654075"/>
    </source>
</evidence>
<feature type="compositionally biased region" description="Basic and acidic residues" evidence="1">
    <location>
        <begin position="464"/>
        <end position="474"/>
    </location>
</feature>
<comment type="caution">
    <text evidence="2">The sequence shown here is derived from an EMBL/GenBank/DDBJ whole genome shotgun (WGS) entry which is preliminary data.</text>
</comment>
<dbReference type="EMBL" id="CAJNNV010020872">
    <property type="protein sequence ID" value="CAE8607220.1"/>
    <property type="molecule type" value="Genomic_DNA"/>
</dbReference>
<accession>A0A813F258</accession>
<sequence>MATFAFDFEELEVAEAKAKAAFAAAARAEEDTGSCCEDDDVPPASAEGGEEEEATTTTATATRATTEEAEEATPCTLEGASGGWTLELRHPTAKGLQFASPSSRSRLSRARAWFEIRRFFDAEPQKHYGATDGEEWKIYYAKELILKTTCEKLHSEGFVVIDAVLAPSSFRELVRQLLSDASILPEQRAAIECHVPGGATSTELLSSEKAAGWVGSHCLSQSSQHEEACRSSVQDWPLQAALPSSDEAGHDRALCASCVLSLAHDRSSASALQPASKQQFFRLLKTYVHVVAANSMSKLDLRQEEKIPVQFCFGDMSALLEAARRNQRPALPFAKKARERARDLHVLLLASYFRCVDAPDEWQVIDQVLTYLSNFEIDQHTQVDEAFRESLALGRDYSVDRLPSCAGTVDAVFMLIRYVLPLLDALRRATAIVQGWPSSDGGLGGAGETGAELPGEGEQNGRSALDEATRRQAADDAEQSDLFDSRQLFILVALLKMAVQNRGALQQLPMAS</sequence>
<dbReference type="AlphaFoldDB" id="A0A813F258"/>
<dbReference type="Proteomes" id="UP000654075">
    <property type="component" value="Unassembled WGS sequence"/>
</dbReference>